<dbReference type="InterPro" id="IPR000725">
    <property type="entry name" value="Olfact_rcpt"/>
</dbReference>
<feature type="transmembrane region" description="Helical" evidence="10">
    <location>
        <begin position="143"/>
        <end position="161"/>
    </location>
</feature>
<keyword evidence="2" id="KW-1003">Cell membrane</keyword>
<organism evidence="11 12">
    <name type="scientific">Loxodonta africana</name>
    <name type="common">African elephant</name>
    <dbReference type="NCBI Taxonomy" id="9785"/>
    <lineage>
        <taxon>Eukaryota</taxon>
        <taxon>Metazoa</taxon>
        <taxon>Chordata</taxon>
        <taxon>Craniata</taxon>
        <taxon>Vertebrata</taxon>
        <taxon>Euteleostomi</taxon>
        <taxon>Mammalia</taxon>
        <taxon>Eutheria</taxon>
        <taxon>Afrotheria</taxon>
        <taxon>Proboscidea</taxon>
        <taxon>Elephantidae</taxon>
        <taxon>Loxodonta</taxon>
    </lineage>
</organism>
<dbReference type="GO" id="GO:0004984">
    <property type="term" value="F:olfactory receptor activity"/>
    <property type="evidence" value="ECO:0007669"/>
    <property type="project" value="InterPro"/>
</dbReference>
<sequence length="212" mass="23802">LEGCMTQMFFLTWSIAAELLVFTAMAYAATWPSTSTYTTSRMSPHLCLALAGAVRSISMLGARINTWLMLQLTFCGLNRTKHFFCDFFLLLLLSCSYTYVNDIMTLVTDIFTDLNFLLTMVSYGLIISTILKICMAEGKCHTFSTSFSHLTVSTVIYAYLSPNSSYSPAVGKALAMLYFTESSTLNTLIYTLRNKDFKAIIKKVLMIMVEKL</sequence>
<dbReference type="Ensembl" id="ENSLAFT00000037272.1">
    <property type="protein sequence ID" value="ENSLAFP00000022465.1"/>
    <property type="gene ID" value="ENSLAFG00000032205.1"/>
</dbReference>
<evidence type="ECO:0000313" key="12">
    <source>
        <dbReference type="Proteomes" id="UP000007646"/>
    </source>
</evidence>
<dbReference type="OMA" id="RINTWLM"/>
<evidence type="ECO:0000313" key="11">
    <source>
        <dbReference type="Ensembl" id="ENSLAFP00000022465.1"/>
    </source>
</evidence>
<reference evidence="11 12" key="1">
    <citation type="submission" date="2009-06" db="EMBL/GenBank/DDBJ databases">
        <title>The Genome Sequence of Loxodonta africana (African elephant).</title>
        <authorList>
            <person name="Di Palma F."/>
            <person name="Heiman D."/>
            <person name="Young S."/>
            <person name="Johnson J."/>
            <person name="Lander E.S."/>
            <person name="Lindblad-Toh K."/>
        </authorList>
    </citation>
    <scope>NUCLEOTIDE SEQUENCE [LARGE SCALE GENOMIC DNA]</scope>
    <source>
        <strain evidence="11 12">Isolate ISIS603380</strain>
    </source>
</reference>
<keyword evidence="4" id="KW-0552">Olfaction</keyword>
<keyword evidence="9" id="KW-0807">Transducer</keyword>
<dbReference type="GeneTree" id="ENSGT00940000163085"/>
<keyword evidence="7 10" id="KW-0472">Membrane</keyword>
<dbReference type="Proteomes" id="UP000007646">
    <property type="component" value="Unassembled WGS sequence"/>
</dbReference>
<evidence type="ECO:0000256" key="3">
    <source>
        <dbReference type="ARBA" id="ARBA00022692"/>
    </source>
</evidence>
<evidence type="ECO:0000256" key="10">
    <source>
        <dbReference type="SAM" id="Phobius"/>
    </source>
</evidence>
<accession>G3U3Q7</accession>
<keyword evidence="8" id="KW-0675">Receptor</keyword>
<evidence type="ECO:0000256" key="5">
    <source>
        <dbReference type="ARBA" id="ARBA00022989"/>
    </source>
</evidence>
<keyword evidence="6" id="KW-0297">G-protein coupled receptor</keyword>
<keyword evidence="4" id="KW-0716">Sensory transduction</keyword>
<dbReference type="InterPro" id="IPR050516">
    <property type="entry name" value="Olfactory_GPCR"/>
</dbReference>
<dbReference type="Gene3D" id="1.20.1070.10">
    <property type="entry name" value="Rhodopsin 7-helix transmembrane proteins"/>
    <property type="match status" value="1"/>
</dbReference>
<dbReference type="GO" id="GO:0004930">
    <property type="term" value="F:G protein-coupled receptor activity"/>
    <property type="evidence" value="ECO:0007669"/>
    <property type="project" value="UniProtKB-KW"/>
</dbReference>
<feature type="transmembrane region" description="Helical" evidence="10">
    <location>
        <begin position="83"/>
        <end position="100"/>
    </location>
</feature>
<evidence type="ECO:0000256" key="2">
    <source>
        <dbReference type="ARBA" id="ARBA00022475"/>
    </source>
</evidence>
<feature type="transmembrane region" description="Helical" evidence="10">
    <location>
        <begin position="173"/>
        <end position="192"/>
    </location>
</feature>
<dbReference type="HOGENOM" id="CLU_012526_3_0_1"/>
<reference evidence="11" key="3">
    <citation type="submission" date="2025-09" db="UniProtKB">
        <authorList>
            <consortium name="Ensembl"/>
        </authorList>
    </citation>
    <scope>IDENTIFICATION</scope>
    <source>
        <strain evidence="11">Isolate ISIS603380</strain>
    </source>
</reference>
<dbReference type="PRINTS" id="PR00245">
    <property type="entry name" value="OLFACTORYR"/>
</dbReference>
<evidence type="ECO:0000256" key="8">
    <source>
        <dbReference type="ARBA" id="ARBA00023170"/>
    </source>
</evidence>
<dbReference type="Pfam" id="PF13853">
    <property type="entry name" value="7tm_4"/>
    <property type="match status" value="1"/>
</dbReference>
<evidence type="ECO:0000256" key="1">
    <source>
        <dbReference type="ARBA" id="ARBA00004651"/>
    </source>
</evidence>
<dbReference type="GO" id="GO:0005886">
    <property type="term" value="C:plasma membrane"/>
    <property type="evidence" value="ECO:0007669"/>
    <property type="project" value="UniProtKB-SubCell"/>
</dbReference>
<comment type="subcellular location">
    <subcellularLocation>
        <location evidence="1">Cell membrane</location>
        <topology evidence="1">Multi-pass membrane protein</topology>
    </subcellularLocation>
</comment>
<protein>
    <recommendedName>
        <fullName evidence="13">G-protein coupled receptors family 1 profile domain-containing protein</fullName>
    </recommendedName>
</protein>
<dbReference type="AlphaFoldDB" id="G3U3Q7"/>
<feature type="transmembrane region" description="Helical" evidence="10">
    <location>
        <begin position="112"/>
        <end position="131"/>
    </location>
</feature>
<evidence type="ECO:0000256" key="9">
    <source>
        <dbReference type="ARBA" id="ARBA00023224"/>
    </source>
</evidence>
<feature type="transmembrane region" description="Helical" evidence="10">
    <location>
        <begin position="42"/>
        <end position="62"/>
    </location>
</feature>
<dbReference type="InParanoid" id="G3U3Q7"/>
<feature type="transmembrane region" description="Helical" evidence="10">
    <location>
        <begin position="9"/>
        <end position="30"/>
    </location>
</feature>
<reference evidence="11" key="2">
    <citation type="submission" date="2025-08" db="UniProtKB">
        <authorList>
            <consortium name="Ensembl"/>
        </authorList>
    </citation>
    <scope>IDENTIFICATION</scope>
    <source>
        <strain evidence="11">Isolate ISIS603380</strain>
    </source>
</reference>
<evidence type="ECO:0008006" key="13">
    <source>
        <dbReference type="Google" id="ProtNLM"/>
    </source>
</evidence>
<evidence type="ECO:0000256" key="6">
    <source>
        <dbReference type="ARBA" id="ARBA00023040"/>
    </source>
</evidence>
<evidence type="ECO:0000256" key="7">
    <source>
        <dbReference type="ARBA" id="ARBA00023136"/>
    </source>
</evidence>
<name>G3U3Q7_LOXAF</name>
<keyword evidence="3 10" id="KW-0812">Transmembrane</keyword>
<keyword evidence="12" id="KW-1185">Reference proteome</keyword>
<proteinExistence type="predicted"/>
<keyword evidence="5 10" id="KW-1133">Transmembrane helix</keyword>
<dbReference type="SUPFAM" id="SSF81321">
    <property type="entry name" value="Family A G protein-coupled receptor-like"/>
    <property type="match status" value="1"/>
</dbReference>
<dbReference type="PANTHER" id="PTHR26452">
    <property type="entry name" value="OLFACTORY RECEPTOR"/>
    <property type="match status" value="1"/>
</dbReference>
<dbReference type="eggNOG" id="ENOG502SKP5">
    <property type="taxonomic scope" value="Eukaryota"/>
</dbReference>
<evidence type="ECO:0000256" key="4">
    <source>
        <dbReference type="ARBA" id="ARBA00022725"/>
    </source>
</evidence>